<dbReference type="Proteomes" id="UP000219193">
    <property type="component" value="Unassembled WGS sequence"/>
</dbReference>
<feature type="chain" id="PRO_5012560886" evidence="1">
    <location>
        <begin position="22"/>
        <end position="307"/>
    </location>
</feature>
<dbReference type="AlphaFoldDB" id="A0A285X9U1"/>
<gene>
    <name evidence="2" type="ORF">SAMN06296241_2783</name>
</gene>
<reference evidence="3" key="1">
    <citation type="submission" date="2017-09" db="EMBL/GenBank/DDBJ databases">
        <authorList>
            <person name="Varghese N."/>
            <person name="Submissions S."/>
        </authorList>
    </citation>
    <scope>NUCLEOTIDE SEQUENCE [LARGE SCALE GENOMIC DNA]</scope>
    <source>
        <strain evidence="3">CGMCC 1.12641</strain>
    </source>
</reference>
<name>A0A285X9U1_9FLAO</name>
<dbReference type="InterPro" id="IPR019861">
    <property type="entry name" value="PorP/SprF_Bacteroidetes"/>
</dbReference>
<accession>A0A285X9U1</accession>
<feature type="signal peptide" evidence="1">
    <location>
        <begin position="1"/>
        <end position="21"/>
    </location>
</feature>
<dbReference type="EMBL" id="OCMF01000004">
    <property type="protein sequence ID" value="SOC81209.1"/>
    <property type="molecule type" value="Genomic_DNA"/>
</dbReference>
<proteinExistence type="predicted"/>
<keyword evidence="1" id="KW-0732">Signal</keyword>
<evidence type="ECO:0000313" key="2">
    <source>
        <dbReference type="EMBL" id="SOC81209.1"/>
    </source>
</evidence>
<dbReference type="Pfam" id="PF11751">
    <property type="entry name" value="PorP_SprF"/>
    <property type="match status" value="1"/>
</dbReference>
<keyword evidence="3" id="KW-1185">Reference proteome</keyword>
<evidence type="ECO:0000313" key="3">
    <source>
        <dbReference type="Proteomes" id="UP000219193"/>
    </source>
</evidence>
<organism evidence="2 3">
    <name type="scientific">Salinimicrobium sediminis</name>
    <dbReference type="NCBI Taxonomy" id="1343891"/>
    <lineage>
        <taxon>Bacteria</taxon>
        <taxon>Pseudomonadati</taxon>
        <taxon>Bacteroidota</taxon>
        <taxon>Flavobacteriia</taxon>
        <taxon>Flavobacteriales</taxon>
        <taxon>Flavobacteriaceae</taxon>
        <taxon>Salinimicrobium</taxon>
    </lineage>
</organism>
<dbReference type="NCBIfam" id="TIGR03519">
    <property type="entry name" value="T9SS_PorP_fam"/>
    <property type="match status" value="1"/>
</dbReference>
<protein>
    <submittedName>
        <fullName evidence="2">Type IX secretion system membrane protein, PorP/SprF family</fullName>
    </submittedName>
</protein>
<sequence>MNMKKIYPIIILLFISVCANAQQLPQFTQYMYNTISINPAYAGNRDAISVVGLHRSQWAGIDGAPETQTLSIHSPLRNEKIGLGVSVINDQIGYENYTYAYADFSYTIDLSPSTTLSMGLKGGMSYYNLEEELMTNVPNNDPFFNGDTFNRWTPNFGAGLFLSSQDWYVGLSAPKFINNDNNDQEGSEYVALEQVHYYLTGGYVFDLSDNVKLRPTTLFKMTNGAPLSVDVSGTVIFNEKLYLGANYRFDDAIGGFVDFQVLPSFRVGYGYEYSVSDLQPYTSGSHEILLIYELRLGNTKYKSPRFF</sequence>
<evidence type="ECO:0000256" key="1">
    <source>
        <dbReference type="SAM" id="SignalP"/>
    </source>
</evidence>